<evidence type="ECO:0000256" key="1">
    <source>
        <dbReference type="ARBA" id="ARBA00022553"/>
    </source>
</evidence>
<dbReference type="InterPro" id="IPR029787">
    <property type="entry name" value="Nucleotide_cyclase"/>
</dbReference>
<dbReference type="Gene3D" id="3.40.50.2300">
    <property type="match status" value="1"/>
</dbReference>
<dbReference type="PANTHER" id="PTHR43547:SF2">
    <property type="entry name" value="HYBRID SIGNAL TRANSDUCTION HISTIDINE KINASE C"/>
    <property type="match status" value="1"/>
</dbReference>
<reference evidence="4" key="1">
    <citation type="submission" date="2018-06" db="EMBL/GenBank/DDBJ databases">
        <authorList>
            <person name="Zhirakovskaya E."/>
        </authorList>
    </citation>
    <scope>NUCLEOTIDE SEQUENCE</scope>
</reference>
<dbReference type="InterPro" id="IPR043128">
    <property type="entry name" value="Rev_trsase/Diguanyl_cyclase"/>
</dbReference>
<organism evidence="4">
    <name type="scientific">hydrothermal vent metagenome</name>
    <dbReference type="NCBI Taxonomy" id="652676"/>
    <lineage>
        <taxon>unclassified sequences</taxon>
        <taxon>metagenomes</taxon>
        <taxon>ecological metagenomes</taxon>
    </lineage>
</organism>
<sequence length="310" mass="34912">MKKTKILTVDDDPDILDVLDLTLSEYYEIFQANNGEEGLKIVQQKIPDLIICDYMMPIMNGREFCKALKKDILLQHIPVIMLTGKGEVHDRIGGIEAGVDDYMVKPFVPDELLARIKMILRRTVRSLDASPLTHLPGNTSIMEEFEHCINNEKTFAIGYADLDKFKAYNDVYGFEKGDEVIKEIARILIKNVREMAGDNAFVGHIGGDDFVFIADNKIIDKICSQVTKDFDQKVPSFYNEQDQKSGHITAKDRQGNEQKFDFLAVSIGIVSNVTQSITHVAQIAEIGAELKKYAKSIDGSNFVRDKRQGS</sequence>
<evidence type="ECO:0000259" key="3">
    <source>
        <dbReference type="PROSITE" id="PS50887"/>
    </source>
</evidence>
<dbReference type="PANTHER" id="PTHR43547">
    <property type="entry name" value="TWO-COMPONENT HISTIDINE KINASE"/>
    <property type="match status" value="1"/>
</dbReference>
<name>A0A3B1DM37_9ZZZZ</name>
<dbReference type="PROSITE" id="PS50110">
    <property type="entry name" value="RESPONSE_REGULATORY"/>
    <property type="match status" value="1"/>
</dbReference>
<evidence type="ECO:0000313" key="4">
    <source>
        <dbReference type="EMBL" id="VAX37853.1"/>
    </source>
</evidence>
<gene>
    <name evidence="4" type="ORF">MNBD_UNCLBAC01-1677</name>
</gene>
<dbReference type="GO" id="GO:0000155">
    <property type="term" value="F:phosphorelay sensor kinase activity"/>
    <property type="evidence" value="ECO:0007669"/>
    <property type="project" value="TreeGrafter"/>
</dbReference>
<protein>
    <recommendedName>
        <fullName evidence="5">Diguanylate cyclase response regulator</fullName>
    </recommendedName>
</protein>
<dbReference type="SUPFAM" id="SSF52172">
    <property type="entry name" value="CheY-like"/>
    <property type="match status" value="1"/>
</dbReference>
<dbReference type="Pfam" id="PF00072">
    <property type="entry name" value="Response_reg"/>
    <property type="match status" value="1"/>
</dbReference>
<dbReference type="NCBIfam" id="TIGR00254">
    <property type="entry name" value="GGDEF"/>
    <property type="match status" value="1"/>
</dbReference>
<dbReference type="CDD" id="cd01949">
    <property type="entry name" value="GGDEF"/>
    <property type="match status" value="1"/>
</dbReference>
<feature type="domain" description="GGDEF" evidence="3">
    <location>
        <begin position="153"/>
        <end position="308"/>
    </location>
</feature>
<keyword evidence="1" id="KW-0597">Phosphoprotein</keyword>
<dbReference type="EMBL" id="UOGJ01000138">
    <property type="protein sequence ID" value="VAX37853.1"/>
    <property type="molecule type" value="Genomic_DNA"/>
</dbReference>
<dbReference type="SMART" id="SM00267">
    <property type="entry name" value="GGDEF"/>
    <property type="match status" value="1"/>
</dbReference>
<evidence type="ECO:0000259" key="2">
    <source>
        <dbReference type="PROSITE" id="PS50110"/>
    </source>
</evidence>
<dbReference type="InterPro" id="IPR001789">
    <property type="entry name" value="Sig_transdc_resp-reg_receiver"/>
</dbReference>
<accession>A0A3B1DM37</accession>
<dbReference type="InterPro" id="IPR011006">
    <property type="entry name" value="CheY-like_superfamily"/>
</dbReference>
<dbReference type="PROSITE" id="PS50887">
    <property type="entry name" value="GGDEF"/>
    <property type="match status" value="1"/>
</dbReference>
<feature type="domain" description="Response regulatory" evidence="2">
    <location>
        <begin position="5"/>
        <end position="120"/>
    </location>
</feature>
<proteinExistence type="predicted"/>
<dbReference type="Gene3D" id="3.30.70.270">
    <property type="match status" value="1"/>
</dbReference>
<dbReference type="AlphaFoldDB" id="A0A3B1DM37"/>
<dbReference type="InterPro" id="IPR000160">
    <property type="entry name" value="GGDEF_dom"/>
</dbReference>
<dbReference type="SUPFAM" id="SSF55073">
    <property type="entry name" value="Nucleotide cyclase"/>
    <property type="match status" value="1"/>
</dbReference>
<evidence type="ECO:0008006" key="5">
    <source>
        <dbReference type="Google" id="ProtNLM"/>
    </source>
</evidence>
<dbReference type="SMART" id="SM00448">
    <property type="entry name" value="REC"/>
    <property type="match status" value="1"/>
</dbReference>
<dbReference type="Pfam" id="PF00990">
    <property type="entry name" value="GGDEF"/>
    <property type="match status" value="1"/>
</dbReference>